<dbReference type="Proteomes" id="UP000076837">
    <property type="component" value="Unassembled WGS sequence"/>
</dbReference>
<gene>
    <name evidence="1" type="ORF">ST47_g2421</name>
</gene>
<dbReference type="EMBL" id="JYNV01000105">
    <property type="protein sequence ID" value="KZM26420.1"/>
    <property type="molecule type" value="Genomic_DNA"/>
</dbReference>
<accession>A0A163JKJ9</accession>
<organism evidence="1 2">
    <name type="scientific">Didymella rabiei</name>
    <name type="common">Chickpea ascochyta blight fungus</name>
    <name type="synonym">Mycosphaerella rabiei</name>
    <dbReference type="NCBI Taxonomy" id="5454"/>
    <lineage>
        <taxon>Eukaryota</taxon>
        <taxon>Fungi</taxon>
        <taxon>Dikarya</taxon>
        <taxon>Ascomycota</taxon>
        <taxon>Pezizomycotina</taxon>
        <taxon>Dothideomycetes</taxon>
        <taxon>Pleosporomycetidae</taxon>
        <taxon>Pleosporales</taxon>
        <taxon>Pleosporineae</taxon>
        <taxon>Didymellaceae</taxon>
        <taxon>Ascochyta</taxon>
    </lineage>
</organism>
<keyword evidence="2" id="KW-1185">Reference proteome</keyword>
<evidence type="ECO:0000313" key="2">
    <source>
        <dbReference type="Proteomes" id="UP000076837"/>
    </source>
</evidence>
<comment type="caution">
    <text evidence="1">The sequence shown here is derived from an EMBL/GenBank/DDBJ whole genome shotgun (WGS) entry which is preliminary data.</text>
</comment>
<evidence type="ECO:0000313" key="1">
    <source>
        <dbReference type="EMBL" id="KZM26420.1"/>
    </source>
</evidence>
<name>A0A163JKJ9_DIDRA</name>
<dbReference type="OrthoDB" id="3797061at2759"/>
<reference evidence="1 2" key="1">
    <citation type="journal article" date="2016" name="Sci. Rep.">
        <title>Draft genome sequencing and secretome analysis of fungal phytopathogen Ascochyta rabiei provides insight into the necrotrophic effector repertoire.</title>
        <authorList>
            <person name="Verma S."/>
            <person name="Gazara R.K."/>
            <person name="Nizam S."/>
            <person name="Parween S."/>
            <person name="Chattopadhyay D."/>
            <person name="Verma P.K."/>
        </authorList>
    </citation>
    <scope>NUCLEOTIDE SEQUENCE [LARGE SCALE GENOMIC DNA]</scope>
    <source>
        <strain evidence="1 2">ArDII</strain>
    </source>
</reference>
<sequence length="278" mass="30369">MAGGNHCEAGYLSNAPAAPSTSLLNDASHLPAHPYSHTQVADYKHDATPAASFVTIWTTRLKTHCKKVAYDLIGTFKRRSRQERNVEDAPPLSTSNTWNMPINIIYLMSVYGPEIRRSATGRFDSQSDVDLMSSTYAVRVLGLHFDNANSVPVGKTITGEVVHSIGQVTARWGPTQDATLSSPSGDKITLTAKTYHATFHVIDSDEFDVYIGHPSLVKNGLYGKKPKVLNPFRSYGSAAGPTATSNSAQDQEYLRRVEAERLAVAQLMQQQTQGTSKK</sequence>
<proteinExistence type="predicted"/>
<protein>
    <submittedName>
        <fullName evidence="1">Uncharacterized protein</fullName>
    </submittedName>
</protein>
<dbReference type="AlphaFoldDB" id="A0A163JKJ9"/>